<name>A0A0W7WUH5_9ACTN</name>
<evidence type="ECO:0000259" key="1">
    <source>
        <dbReference type="Pfam" id="PF04149"/>
    </source>
</evidence>
<evidence type="ECO:0000313" key="2">
    <source>
        <dbReference type="EMBL" id="KUF14250.1"/>
    </source>
</evidence>
<proteinExistence type="predicted"/>
<comment type="caution">
    <text evidence="2">The sequence shown here is derived from an EMBL/GenBank/DDBJ whole genome shotgun (WGS) entry which is preliminary data.</text>
</comment>
<dbReference type="OrthoDB" id="4296483at2"/>
<keyword evidence="3" id="KW-1185">Reference proteome</keyword>
<accession>A0A0W7WUH5</accession>
<dbReference type="InterPro" id="IPR007278">
    <property type="entry name" value="DUF397"/>
</dbReference>
<feature type="domain" description="DUF397" evidence="1">
    <location>
        <begin position="6"/>
        <end position="56"/>
    </location>
</feature>
<evidence type="ECO:0000313" key="3">
    <source>
        <dbReference type="Proteomes" id="UP000054804"/>
    </source>
</evidence>
<dbReference type="Proteomes" id="UP000054804">
    <property type="component" value="Unassembled WGS sequence"/>
</dbReference>
<organism evidence="2 3">
    <name type="scientific">Streptomyces silvensis</name>
    <dbReference type="NCBI Taxonomy" id="1765722"/>
    <lineage>
        <taxon>Bacteria</taxon>
        <taxon>Bacillati</taxon>
        <taxon>Actinomycetota</taxon>
        <taxon>Actinomycetes</taxon>
        <taxon>Kitasatosporales</taxon>
        <taxon>Streptomycetaceae</taxon>
        <taxon>Streptomyces</taxon>
    </lineage>
</organism>
<dbReference type="EMBL" id="LOCL01000062">
    <property type="protein sequence ID" value="KUF14250.1"/>
    <property type="molecule type" value="Genomic_DNA"/>
</dbReference>
<dbReference type="AlphaFoldDB" id="A0A0W7WUH5"/>
<protein>
    <recommendedName>
        <fullName evidence="1">DUF397 domain-containing protein</fullName>
    </recommendedName>
</protein>
<sequence length="64" mass="6890">MPAELWFKSSYTSQAGGECVEVALPAGAVWVRDSNHRGEGHMNVTPSAWRAFVRAVSSGRVGVE</sequence>
<gene>
    <name evidence="2" type="ORF">AT728_00325</name>
</gene>
<dbReference type="Pfam" id="PF04149">
    <property type="entry name" value="DUF397"/>
    <property type="match status" value="1"/>
</dbReference>
<reference evidence="2 3" key="1">
    <citation type="submission" date="2015-12" db="EMBL/GenBank/DDBJ databases">
        <title>Draft genome sequence of Streptomyces silvensis ATCC 53525, a producer of novel hormone antagonists.</title>
        <authorList>
            <person name="Johnston C.W."/>
            <person name="Li Y."/>
            <person name="Magarvey N.A."/>
        </authorList>
    </citation>
    <scope>NUCLEOTIDE SEQUENCE [LARGE SCALE GENOMIC DNA]</scope>
    <source>
        <strain evidence="2 3">ATCC 53525</strain>
    </source>
</reference>